<accession>A0A328UGM0</accession>
<dbReference type="AlphaFoldDB" id="A0A328UGM0"/>
<feature type="transmembrane region" description="Helical" evidence="8">
    <location>
        <begin position="12"/>
        <end position="33"/>
    </location>
</feature>
<evidence type="ECO:0000256" key="4">
    <source>
        <dbReference type="ARBA" id="ARBA00022692"/>
    </source>
</evidence>
<dbReference type="RefSeq" id="WP_112333515.1">
    <property type="nucleotide sequence ID" value="NZ_JADPHD010000012.1"/>
</dbReference>
<comment type="subcellular location">
    <subcellularLocation>
        <location evidence="1">Cell membrane</location>
        <topology evidence="1">Multi-pass membrane protein</topology>
    </subcellularLocation>
</comment>
<reference evidence="9 10" key="1">
    <citation type="submission" date="2018-06" db="EMBL/GenBank/DDBJ databases">
        <title>Noncontiguous genome sequence of Ruminococcaceae bacterium ASD2818.</title>
        <authorList>
            <person name="Chaplin A.V."/>
            <person name="Sokolova S.R."/>
            <person name="Kochetkova T.O."/>
            <person name="Goltsov A.Y."/>
            <person name="Trofimov D.Y."/>
            <person name="Efimov B.A."/>
        </authorList>
    </citation>
    <scope>NUCLEOTIDE SEQUENCE [LARGE SCALE GENOMIC DNA]</scope>
    <source>
        <strain evidence="9 10">ASD2818</strain>
    </source>
</reference>
<gene>
    <name evidence="9" type="ORF">DPQ25_12535</name>
</gene>
<feature type="transmembrane region" description="Helical" evidence="8">
    <location>
        <begin position="123"/>
        <end position="144"/>
    </location>
</feature>
<evidence type="ECO:0000313" key="10">
    <source>
        <dbReference type="Proteomes" id="UP000249377"/>
    </source>
</evidence>
<dbReference type="EMBL" id="QLYR01000011">
    <property type="protein sequence ID" value="RAQ22604.1"/>
    <property type="molecule type" value="Genomic_DNA"/>
</dbReference>
<dbReference type="GO" id="GO:0008324">
    <property type="term" value="F:monoatomic cation transmembrane transporter activity"/>
    <property type="evidence" value="ECO:0007669"/>
    <property type="project" value="InterPro"/>
</dbReference>
<feature type="transmembrane region" description="Helical" evidence="8">
    <location>
        <begin position="415"/>
        <end position="435"/>
    </location>
</feature>
<evidence type="ECO:0000256" key="6">
    <source>
        <dbReference type="ARBA" id="ARBA00023065"/>
    </source>
</evidence>
<feature type="transmembrane region" description="Helical" evidence="8">
    <location>
        <begin position="303"/>
        <end position="332"/>
    </location>
</feature>
<keyword evidence="2" id="KW-0813">Transport</keyword>
<keyword evidence="10" id="KW-1185">Reference proteome</keyword>
<dbReference type="Pfam" id="PF02386">
    <property type="entry name" value="TrkH"/>
    <property type="match status" value="1"/>
</dbReference>
<organism evidence="9 10">
    <name type="scientific">Hydrogeniiclostridium mannosilyticum</name>
    <dbReference type="NCBI Taxonomy" id="2764322"/>
    <lineage>
        <taxon>Bacteria</taxon>
        <taxon>Bacillati</taxon>
        <taxon>Bacillota</taxon>
        <taxon>Clostridia</taxon>
        <taxon>Eubacteriales</taxon>
        <taxon>Acutalibacteraceae</taxon>
        <taxon>Hydrogeniiclostridium</taxon>
    </lineage>
</organism>
<feature type="transmembrane region" description="Helical" evidence="8">
    <location>
        <begin position="39"/>
        <end position="61"/>
    </location>
</feature>
<proteinExistence type="predicted"/>
<feature type="transmembrane region" description="Helical" evidence="8">
    <location>
        <begin position="352"/>
        <end position="374"/>
    </location>
</feature>
<evidence type="ECO:0000256" key="5">
    <source>
        <dbReference type="ARBA" id="ARBA00022989"/>
    </source>
</evidence>
<evidence type="ECO:0000256" key="3">
    <source>
        <dbReference type="ARBA" id="ARBA00022475"/>
    </source>
</evidence>
<dbReference type="Proteomes" id="UP000249377">
    <property type="component" value="Unassembled WGS sequence"/>
</dbReference>
<dbReference type="InterPro" id="IPR003445">
    <property type="entry name" value="Cat_transpt"/>
</dbReference>
<evidence type="ECO:0000313" key="9">
    <source>
        <dbReference type="EMBL" id="RAQ22604.1"/>
    </source>
</evidence>
<protein>
    <submittedName>
        <fullName evidence="9">Cation transport protein</fullName>
    </submittedName>
</protein>
<feature type="transmembrane region" description="Helical" evidence="8">
    <location>
        <begin position="237"/>
        <end position="256"/>
    </location>
</feature>
<keyword evidence="4 8" id="KW-0812">Transmembrane</keyword>
<evidence type="ECO:0000256" key="7">
    <source>
        <dbReference type="ARBA" id="ARBA00023136"/>
    </source>
</evidence>
<sequence>MKRIKAMPPVRLIVVSFFLIILVGTLLLMTPAAARDGRATSFVDALFTATSATCVTGLVPFDTWTHWSLFGQIIILGLIQTGGLGVVTFTTGFTILVRRKLGLRDLQLATENTAGNTIDVIRLVRMILVFTFSSELIGAGLLSIRFIGDYGPLRGIWISVFEAVSAYCNAGFDILGFRWKDGSMTGYADDPLVCLTIAGLIILGGLGFIVINDIYIKKIQPRLKKETRGHLNLHSSIVLKMTLFLLVLGTVLFFVLEYDNTLQGHNFFEKLNISFFQSASARTAGFAAVDMGQTHDVTKLSTIFLMFIGAAPASTGGGLKVTTFIILISTVVSVIRGYDDTILSKRRIDKAIVYRALTILGLAFLVVFVTSGVIMATNGQHPVSAIDALFESVSAFATVGLTANMTQFLSPVSKIALSFAMFIGRVGPVSLGLALSTHKNHKSGAVLPEGKVIVG</sequence>
<dbReference type="PANTHER" id="PTHR32024:SF1">
    <property type="entry name" value="KTR SYSTEM POTASSIUM UPTAKE PROTEIN B"/>
    <property type="match status" value="1"/>
</dbReference>
<keyword evidence="5 8" id="KW-1133">Transmembrane helix</keyword>
<feature type="transmembrane region" description="Helical" evidence="8">
    <location>
        <begin position="197"/>
        <end position="216"/>
    </location>
</feature>
<name>A0A328UGM0_9FIRM</name>
<keyword evidence="3" id="KW-1003">Cell membrane</keyword>
<evidence type="ECO:0000256" key="8">
    <source>
        <dbReference type="SAM" id="Phobius"/>
    </source>
</evidence>
<dbReference type="GO" id="GO:0030001">
    <property type="term" value="P:metal ion transport"/>
    <property type="evidence" value="ECO:0007669"/>
    <property type="project" value="UniProtKB-ARBA"/>
</dbReference>
<keyword evidence="7 8" id="KW-0472">Membrane</keyword>
<comment type="caution">
    <text evidence="9">The sequence shown here is derived from an EMBL/GenBank/DDBJ whole genome shotgun (WGS) entry which is preliminary data.</text>
</comment>
<feature type="transmembrane region" description="Helical" evidence="8">
    <location>
        <begin position="156"/>
        <end position="177"/>
    </location>
</feature>
<evidence type="ECO:0000256" key="1">
    <source>
        <dbReference type="ARBA" id="ARBA00004651"/>
    </source>
</evidence>
<keyword evidence="6" id="KW-0406">Ion transport</keyword>
<dbReference type="PANTHER" id="PTHR32024">
    <property type="entry name" value="TRK SYSTEM POTASSIUM UPTAKE PROTEIN TRKG-RELATED"/>
    <property type="match status" value="1"/>
</dbReference>
<feature type="transmembrane region" description="Helical" evidence="8">
    <location>
        <begin position="73"/>
        <end position="97"/>
    </location>
</feature>
<evidence type="ECO:0000256" key="2">
    <source>
        <dbReference type="ARBA" id="ARBA00022448"/>
    </source>
</evidence>
<dbReference type="GO" id="GO:0005886">
    <property type="term" value="C:plasma membrane"/>
    <property type="evidence" value="ECO:0007669"/>
    <property type="project" value="UniProtKB-SubCell"/>
</dbReference>